<name>A0A1R3IQF1_COCAP</name>
<evidence type="ECO:0000259" key="6">
    <source>
        <dbReference type="PROSITE" id="PS50026"/>
    </source>
</evidence>
<dbReference type="AlphaFoldDB" id="A0A1R3IQF1"/>
<proteinExistence type="predicted"/>
<dbReference type="EMBL" id="AWWV01009675">
    <property type="protein sequence ID" value="OMO84802.1"/>
    <property type="molecule type" value="Genomic_DNA"/>
</dbReference>
<dbReference type="STRING" id="210143.A0A1R3IQF1"/>
<sequence>MDKSFPYWKSSKPGSSNLFASDNMPSTIVSFLNISQNNTAEDFNDKRLVMNYTGNLQYWQLDNETNNWKLIWWEPRDKCSLFNYCGSFGTCNANNKLPCQCFPGFKPKFSEKWKAGDFSGGCSRNSTSSCGNDQFLRLRNMKVGYSGLSFEAKDEAYCREVCLKELQDLQDHQDGGYHLYIRVAHSDIESTDRNCETCGMHLVPYPLSTGPGCGDPMYSSFYCNNNTDQLSFMGNYNVIRVDPEARTFVIQIPSKEADSCDAIQSSRSTILQLNQSSPFNVTNWCTSDSSLIGNGENRCLCNRNFQWDGLALNCTQEFHLNGGQAADSSNRNRSLPLILGVTLAIRMGFLCVVVSIYMWKRKVVKKPKSQRKVAPHRYDTKRGVKELMELSHFEEKDGTCIDVPFFDFESILTATDNFSNENKLGKGRFWASLQGSKIPFYAPRAYHGLEEHNGANGDHVSDKHGDVMDVQEDVKVDPGLNASLEEHVVGGITCDRPLLGEAAQHRPHNQPLDRPSHAPPHGATGHNRPSHGASTGHNRPSHGASAHNRPMDLLVIPQGPMTRVRAKRFKEALLGFVRSHLGGLESIEEQLESIEVDITKNIPIDSKIFTLLEIDDH</sequence>
<protein>
    <submittedName>
        <fullName evidence="7">S-locus glycoprotein</fullName>
    </submittedName>
</protein>
<dbReference type="InterPro" id="IPR000742">
    <property type="entry name" value="EGF"/>
</dbReference>
<keyword evidence="8" id="KW-1185">Reference proteome</keyword>
<feature type="domain" description="EGF-like" evidence="6">
    <location>
        <begin position="75"/>
        <end position="111"/>
    </location>
</feature>
<keyword evidence="5" id="KW-0472">Membrane</keyword>
<keyword evidence="5" id="KW-1133">Transmembrane helix</keyword>
<accession>A0A1R3IQF1</accession>
<reference evidence="7 8" key="1">
    <citation type="submission" date="2013-09" db="EMBL/GenBank/DDBJ databases">
        <title>Corchorus capsularis genome sequencing.</title>
        <authorList>
            <person name="Alam M."/>
            <person name="Haque M.S."/>
            <person name="Islam M.S."/>
            <person name="Emdad E.M."/>
            <person name="Islam M.M."/>
            <person name="Ahmed B."/>
            <person name="Halim A."/>
            <person name="Hossen Q.M.M."/>
            <person name="Hossain M.Z."/>
            <person name="Ahmed R."/>
            <person name="Khan M.M."/>
            <person name="Islam R."/>
            <person name="Rashid M.M."/>
            <person name="Khan S.A."/>
            <person name="Rahman M.S."/>
            <person name="Alam M."/>
        </authorList>
    </citation>
    <scope>NUCLEOTIDE SEQUENCE [LARGE SCALE GENOMIC DNA]</scope>
    <source>
        <strain evidence="8">cv. CVL-1</strain>
        <tissue evidence="7">Whole seedling</tissue>
    </source>
</reference>
<evidence type="ECO:0000313" key="8">
    <source>
        <dbReference type="Proteomes" id="UP000188268"/>
    </source>
</evidence>
<comment type="caution">
    <text evidence="7">The sequence shown here is derived from an EMBL/GenBank/DDBJ whole genome shotgun (WGS) entry which is preliminary data.</text>
</comment>
<keyword evidence="2" id="KW-1015">Disulfide bond</keyword>
<keyword evidence="3" id="KW-0245">EGF-like domain</keyword>
<dbReference type="Gramene" id="OMO84802">
    <property type="protein sequence ID" value="OMO84802"/>
    <property type="gene ID" value="CCACVL1_10652"/>
</dbReference>
<comment type="caution">
    <text evidence="3">Lacks conserved residue(s) required for the propagation of feature annotation.</text>
</comment>
<keyword evidence="1" id="KW-0732">Signal</keyword>
<dbReference type="GO" id="GO:0048544">
    <property type="term" value="P:recognition of pollen"/>
    <property type="evidence" value="ECO:0007669"/>
    <property type="project" value="InterPro"/>
</dbReference>
<dbReference type="Proteomes" id="UP000188268">
    <property type="component" value="Unassembled WGS sequence"/>
</dbReference>
<organism evidence="7 8">
    <name type="scientific">Corchorus capsularis</name>
    <name type="common">Jute</name>
    <dbReference type="NCBI Taxonomy" id="210143"/>
    <lineage>
        <taxon>Eukaryota</taxon>
        <taxon>Viridiplantae</taxon>
        <taxon>Streptophyta</taxon>
        <taxon>Embryophyta</taxon>
        <taxon>Tracheophyta</taxon>
        <taxon>Spermatophyta</taxon>
        <taxon>Magnoliopsida</taxon>
        <taxon>eudicotyledons</taxon>
        <taxon>Gunneridae</taxon>
        <taxon>Pentapetalae</taxon>
        <taxon>rosids</taxon>
        <taxon>malvids</taxon>
        <taxon>Malvales</taxon>
        <taxon>Malvaceae</taxon>
        <taxon>Grewioideae</taxon>
        <taxon>Apeibeae</taxon>
        <taxon>Corchorus</taxon>
    </lineage>
</organism>
<feature type="transmembrane region" description="Helical" evidence="5">
    <location>
        <begin position="337"/>
        <end position="359"/>
    </location>
</feature>
<evidence type="ECO:0000256" key="4">
    <source>
        <dbReference type="SAM" id="MobiDB-lite"/>
    </source>
</evidence>
<evidence type="ECO:0000256" key="5">
    <source>
        <dbReference type="SAM" id="Phobius"/>
    </source>
</evidence>
<evidence type="ECO:0000256" key="3">
    <source>
        <dbReference type="PROSITE-ProRule" id="PRU00076"/>
    </source>
</evidence>
<gene>
    <name evidence="7" type="ORF">CCACVL1_10652</name>
</gene>
<evidence type="ECO:0000256" key="2">
    <source>
        <dbReference type="ARBA" id="ARBA00023157"/>
    </source>
</evidence>
<evidence type="ECO:0000313" key="7">
    <source>
        <dbReference type="EMBL" id="OMO84802.1"/>
    </source>
</evidence>
<feature type="region of interest" description="Disordered" evidence="4">
    <location>
        <begin position="505"/>
        <end position="547"/>
    </location>
</feature>
<dbReference type="PANTHER" id="PTHR32444:SF235">
    <property type="entry name" value="OS01G0783900 PROTEIN"/>
    <property type="match status" value="1"/>
</dbReference>
<dbReference type="InterPro" id="IPR000858">
    <property type="entry name" value="S_locus_glycoprot_dom"/>
</dbReference>
<dbReference type="PROSITE" id="PS50026">
    <property type="entry name" value="EGF_3"/>
    <property type="match status" value="1"/>
</dbReference>
<dbReference type="OrthoDB" id="1741851at2759"/>
<dbReference type="Pfam" id="PF00954">
    <property type="entry name" value="S_locus_glycop"/>
    <property type="match status" value="1"/>
</dbReference>
<evidence type="ECO:0000256" key="1">
    <source>
        <dbReference type="ARBA" id="ARBA00022729"/>
    </source>
</evidence>
<dbReference type="PANTHER" id="PTHR32444">
    <property type="entry name" value="BULB-TYPE LECTIN DOMAIN-CONTAINING PROTEIN"/>
    <property type="match status" value="1"/>
</dbReference>
<keyword evidence="5" id="KW-0812">Transmembrane</keyword>